<organism evidence="7 8">
    <name type="scientific">Paenibacillus borealis</name>
    <dbReference type="NCBI Taxonomy" id="160799"/>
    <lineage>
        <taxon>Bacteria</taxon>
        <taxon>Bacillati</taxon>
        <taxon>Bacillota</taxon>
        <taxon>Bacilli</taxon>
        <taxon>Bacillales</taxon>
        <taxon>Paenibacillaceae</taxon>
        <taxon>Paenibacillus</taxon>
    </lineage>
</organism>
<dbReference type="EMBL" id="MPTB01000015">
    <property type="protein sequence ID" value="OMD47516.1"/>
    <property type="molecule type" value="Genomic_DNA"/>
</dbReference>
<evidence type="ECO:0000256" key="5">
    <source>
        <dbReference type="ARBA" id="ARBA00022842"/>
    </source>
</evidence>
<evidence type="ECO:0000256" key="3">
    <source>
        <dbReference type="ARBA" id="ARBA00022741"/>
    </source>
</evidence>
<proteinExistence type="predicted"/>
<feature type="domain" description="Glutathionylspermidine synthase pre-ATP-grasp-like" evidence="6">
    <location>
        <begin position="23"/>
        <end position="396"/>
    </location>
</feature>
<keyword evidence="2" id="KW-0479">Metal-binding</keyword>
<accession>A0ABX3HAL5</accession>
<dbReference type="Gene3D" id="3.30.1490.330">
    <property type="match status" value="1"/>
</dbReference>
<evidence type="ECO:0000256" key="4">
    <source>
        <dbReference type="ARBA" id="ARBA00022840"/>
    </source>
</evidence>
<keyword evidence="1" id="KW-0436">Ligase</keyword>
<sequence>MSSAESVFQFVDQSGLERAPRVEKLHELGFTWADLEDEEYWLDAVVVMRGETYQELEEASVKLWAILDKTVRYVHRRHDLYDLLGIPPVLWQMLDECPLPEPGRISLYARFDFAVADNGAIKLLELNADTPTGYVEASIATPWICEQAGIASPNGAMKGLLAAAWGTERPDTAACVAYGSHQEDSGTIEALVKHSGLDIKCVDCLDLWIDEGTVRDGEDRVIQRMFALYPKEWMAVDEGGDALAYAVESGQLELFNGPHSILLQSKGLIAAVWGMYELGLLFSEEEREAISRYILPTYNKPVFSGSFVSKSVFGREGGSVRLFDDNGTLELQDEEGFDSSTLFPTVYQKRAELARIQTAEGEFHLLTGMFVINGKPCGLLGRAGGPITGNASHFIALGVRELGDE</sequence>
<dbReference type="SUPFAM" id="SSF52440">
    <property type="entry name" value="PreATP-grasp domain"/>
    <property type="match status" value="1"/>
</dbReference>
<comment type="caution">
    <text evidence="7">The sequence shown here is derived from an EMBL/GenBank/DDBJ whole genome shotgun (WGS) entry which is preliminary data.</text>
</comment>
<dbReference type="RefSeq" id="WP_076110954.1">
    <property type="nucleotide sequence ID" value="NZ_MPTB01000015.1"/>
</dbReference>
<reference evidence="7 8" key="1">
    <citation type="submission" date="2016-10" db="EMBL/GenBank/DDBJ databases">
        <title>Paenibacillus species isolates.</title>
        <authorList>
            <person name="Beno S.M."/>
        </authorList>
    </citation>
    <scope>NUCLEOTIDE SEQUENCE [LARGE SCALE GENOMIC DNA]</scope>
    <source>
        <strain evidence="7 8">FSL H7-0744</strain>
    </source>
</reference>
<name>A0ABX3HAL5_PAEBO</name>
<evidence type="ECO:0000256" key="2">
    <source>
        <dbReference type="ARBA" id="ARBA00022723"/>
    </source>
</evidence>
<evidence type="ECO:0000256" key="1">
    <source>
        <dbReference type="ARBA" id="ARBA00022598"/>
    </source>
</evidence>
<keyword evidence="8" id="KW-1185">Reference proteome</keyword>
<evidence type="ECO:0000313" key="7">
    <source>
        <dbReference type="EMBL" id="OMD47516.1"/>
    </source>
</evidence>
<keyword evidence="5" id="KW-0460">Magnesium</keyword>
<gene>
    <name evidence="7" type="ORF">BSK56_13275</name>
</gene>
<evidence type="ECO:0000313" key="8">
    <source>
        <dbReference type="Proteomes" id="UP000187412"/>
    </source>
</evidence>
<protein>
    <submittedName>
        <fullName evidence="7">Glutathionylspermidine synthase</fullName>
    </submittedName>
</protein>
<keyword evidence="3" id="KW-0547">Nucleotide-binding</keyword>
<dbReference type="SUPFAM" id="SSF56059">
    <property type="entry name" value="Glutathione synthetase ATP-binding domain-like"/>
    <property type="match status" value="1"/>
</dbReference>
<dbReference type="InterPro" id="IPR005494">
    <property type="entry name" value="GSPS_pre-ATP-grasp-like_dom"/>
</dbReference>
<dbReference type="Proteomes" id="UP000187412">
    <property type="component" value="Unassembled WGS sequence"/>
</dbReference>
<dbReference type="Pfam" id="PF03738">
    <property type="entry name" value="GSP_synth"/>
    <property type="match status" value="1"/>
</dbReference>
<dbReference type="InterPro" id="IPR016185">
    <property type="entry name" value="PreATP-grasp_dom_sf"/>
</dbReference>
<evidence type="ECO:0000259" key="6">
    <source>
        <dbReference type="Pfam" id="PF03738"/>
    </source>
</evidence>
<keyword evidence="4" id="KW-0067">ATP-binding</keyword>